<comment type="catalytic activity">
    <reaction evidence="7">
        <text>L-threonyl-[protein] + ATP = O-phospho-L-threonyl-[protein] + ADP + H(+)</text>
        <dbReference type="Rhea" id="RHEA:46608"/>
        <dbReference type="Rhea" id="RHEA-COMP:11060"/>
        <dbReference type="Rhea" id="RHEA-COMP:11605"/>
        <dbReference type="ChEBI" id="CHEBI:15378"/>
        <dbReference type="ChEBI" id="CHEBI:30013"/>
        <dbReference type="ChEBI" id="CHEBI:30616"/>
        <dbReference type="ChEBI" id="CHEBI:61977"/>
        <dbReference type="ChEBI" id="CHEBI:456216"/>
        <dbReference type="EC" id="2.7.11.1"/>
    </reaction>
</comment>
<protein>
    <recommendedName>
        <fullName evidence="1">non-specific serine/threonine protein kinase</fullName>
        <ecNumber evidence="1">2.7.11.1</ecNumber>
    </recommendedName>
</protein>
<dbReference type="Pfam" id="PF00069">
    <property type="entry name" value="Pkinase"/>
    <property type="match status" value="1"/>
</dbReference>
<reference evidence="10" key="1">
    <citation type="journal article" date="2020" name="New Phytol.">
        <title>Comparative genomics reveals dynamic genome evolution in host specialist ectomycorrhizal fungi.</title>
        <authorList>
            <person name="Lofgren L.A."/>
            <person name="Nguyen N.H."/>
            <person name="Vilgalys R."/>
            <person name="Ruytinx J."/>
            <person name="Liao H.L."/>
            <person name="Branco S."/>
            <person name="Kuo A."/>
            <person name="LaButti K."/>
            <person name="Lipzen A."/>
            <person name="Andreopoulos W."/>
            <person name="Pangilinan J."/>
            <person name="Riley R."/>
            <person name="Hundley H."/>
            <person name="Na H."/>
            <person name="Barry K."/>
            <person name="Grigoriev I.V."/>
            <person name="Stajich J.E."/>
            <person name="Kennedy P.G."/>
        </authorList>
    </citation>
    <scope>NUCLEOTIDE SEQUENCE</scope>
    <source>
        <strain evidence="10">S12</strain>
    </source>
</reference>
<dbReference type="GO" id="GO:0005524">
    <property type="term" value="F:ATP binding"/>
    <property type="evidence" value="ECO:0007669"/>
    <property type="project" value="UniProtKB-KW"/>
</dbReference>
<dbReference type="GO" id="GO:0035556">
    <property type="term" value="P:intracellular signal transduction"/>
    <property type="evidence" value="ECO:0007669"/>
    <property type="project" value="TreeGrafter"/>
</dbReference>
<dbReference type="EMBL" id="JABBWE010000005">
    <property type="protein sequence ID" value="KAG1802825.1"/>
    <property type="molecule type" value="Genomic_DNA"/>
</dbReference>
<feature type="domain" description="Protein kinase" evidence="9">
    <location>
        <begin position="58"/>
        <end position="337"/>
    </location>
</feature>
<keyword evidence="4" id="KW-0547">Nucleotide-binding</keyword>
<dbReference type="PANTHER" id="PTHR24356:SF1">
    <property type="entry name" value="SERINE_THREONINE-PROTEIN KINASE GREATWALL"/>
    <property type="match status" value="1"/>
</dbReference>
<evidence type="ECO:0000256" key="6">
    <source>
        <dbReference type="ARBA" id="ARBA00022840"/>
    </source>
</evidence>
<dbReference type="Gene3D" id="1.10.510.10">
    <property type="entry name" value="Transferase(Phosphotransferase) domain 1"/>
    <property type="match status" value="1"/>
</dbReference>
<evidence type="ECO:0000256" key="2">
    <source>
        <dbReference type="ARBA" id="ARBA00022527"/>
    </source>
</evidence>
<dbReference type="EC" id="2.7.11.1" evidence="1"/>
<dbReference type="Proteomes" id="UP000719766">
    <property type="component" value="Unassembled WGS sequence"/>
</dbReference>
<keyword evidence="11" id="KW-1185">Reference proteome</keyword>
<dbReference type="InterPro" id="IPR011009">
    <property type="entry name" value="Kinase-like_dom_sf"/>
</dbReference>
<dbReference type="InterPro" id="IPR050236">
    <property type="entry name" value="Ser_Thr_kinase_AGC"/>
</dbReference>
<evidence type="ECO:0000256" key="7">
    <source>
        <dbReference type="ARBA" id="ARBA00047899"/>
    </source>
</evidence>
<dbReference type="PANTHER" id="PTHR24356">
    <property type="entry name" value="SERINE/THREONINE-PROTEIN KINASE"/>
    <property type="match status" value="1"/>
</dbReference>
<dbReference type="OrthoDB" id="10252171at2759"/>
<keyword evidence="6" id="KW-0067">ATP-binding</keyword>
<dbReference type="RefSeq" id="XP_041165722.1">
    <property type="nucleotide sequence ID" value="XM_041311394.1"/>
</dbReference>
<keyword evidence="5 10" id="KW-0418">Kinase</keyword>
<evidence type="ECO:0000256" key="5">
    <source>
        <dbReference type="ARBA" id="ARBA00022777"/>
    </source>
</evidence>
<dbReference type="AlphaFoldDB" id="A0A9P7DU05"/>
<dbReference type="GO" id="GO:0004674">
    <property type="term" value="F:protein serine/threonine kinase activity"/>
    <property type="evidence" value="ECO:0007669"/>
    <property type="project" value="UniProtKB-KW"/>
</dbReference>
<evidence type="ECO:0000313" key="10">
    <source>
        <dbReference type="EMBL" id="KAG1802825.1"/>
    </source>
</evidence>
<evidence type="ECO:0000256" key="3">
    <source>
        <dbReference type="ARBA" id="ARBA00022679"/>
    </source>
</evidence>
<accession>A0A9P7DU05</accession>
<evidence type="ECO:0000259" key="9">
    <source>
        <dbReference type="PROSITE" id="PS50011"/>
    </source>
</evidence>
<evidence type="ECO:0000256" key="1">
    <source>
        <dbReference type="ARBA" id="ARBA00012513"/>
    </source>
</evidence>
<gene>
    <name evidence="10" type="ORF">HD556DRAFT_716285</name>
</gene>
<dbReference type="Gene3D" id="3.30.200.20">
    <property type="entry name" value="Phosphorylase Kinase, domain 1"/>
    <property type="match status" value="1"/>
</dbReference>
<dbReference type="PROSITE" id="PS00108">
    <property type="entry name" value="PROTEIN_KINASE_ST"/>
    <property type="match status" value="1"/>
</dbReference>
<comment type="caution">
    <text evidence="10">The sequence shown here is derived from an EMBL/GenBank/DDBJ whole genome shotgun (WGS) entry which is preliminary data.</text>
</comment>
<dbReference type="PROSITE" id="PS50011">
    <property type="entry name" value="PROTEIN_KINASE_DOM"/>
    <property type="match status" value="1"/>
</dbReference>
<comment type="catalytic activity">
    <reaction evidence="8">
        <text>L-seryl-[protein] + ATP = O-phospho-L-seryl-[protein] + ADP + H(+)</text>
        <dbReference type="Rhea" id="RHEA:17989"/>
        <dbReference type="Rhea" id="RHEA-COMP:9863"/>
        <dbReference type="Rhea" id="RHEA-COMP:11604"/>
        <dbReference type="ChEBI" id="CHEBI:15378"/>
        <dbReference type="ChEBI" id="CHEBI:29999"/>
        <dbReference type="ChEBI" id="CHEBI:30616"/>
        <dbReference type="ChEBI" id="CHEBI:83421"/>
        <dbReference type="ChEBI" id="CHEBI:456216"/>
        <dbReference type="EC" id="2.7.11.1"/>
    </reaction>
</comment>
<keyword evidence="2" id="KW-0723">Serine/threonine-protein kinase</keyword>
<dbReference type="InterPro" id="IPR008271">
    <property type="entry name" value="Ser/Thr_kinase_AS"/>
</dbReference>
<dbReference type="InterPro" id="IPR000719">
    <property type="entry name" value="Prot_kinase_dom"/>
</dbReference>
<organism evidence="10 11">
    <name type="scientific">Suillus plorans</name>
    <dbReference type="NCBI Taxonomy" id="116603"/>
    <lineage>
        <taxon>Eukaryota</taxon>
        <taxon>Fungi</taxon>
        <taxon>Dikarya</taxon>
        <taxon>Basidiomycota</taxon>
        <taxon>Agaricomycotina</taxon>
        <taxon>Agaricomycetes</taxon>
        <taxon>Agaricomycetidae</taxon>
        <taxon>Boletales</taxon>
        <taxon>Suillineae</taxon>
        <taxon>Suillaceae</taxon>
        <taxon>Suillus</taxon>
    </lineage>
</organism>
<evidence type="ECO:0000256" key="4">
    <source>
        <dbReference type="ARBA" id="ARBA00022741"/>
    </source>
</evidence>
<evidence type="ECO:0000313" key="11">
    <source>
        <dbReference type="Proteomes" id="UP000719766"/>
    </source>
</evidence>
<dbReference type="SUPFAM" id="SSF56112">
    <property type="entry name" value="Protein kinase-like (PK-like)"/>
    <property type="match status" value="1"/>
</dbReference>
<evidence type="ECO:0000256" key="8">
    <source>
        <dbReference type="ARBA" id="ARBA00048679"/>
    </source>
</evidence>
<keyword evidence="3" id="KW-0808">Transferase</keyword>
<proteinExistence type="predicted"/>
<dbReference type="GeneID" id="64605158"/>
<dbReference type="SMART" id="SM00220">
    <property type="entry name" value="S_TKc"/>
    <property type="match status" value="1"/>
</dbReference>
<sequence length="400" mass="45145">MPLPVPPISQIVGGININAAYLTSDPLHPPSHFELANPPGAEVSIPQLPLLPYVNGPFRIWRPLSAGGFASAIGAEDIASGRLLCLKVFRKDTLKYHGTGKGLLKELEVYKRLASSRQCCPATIFLMELEMSFQTKKNVCFVMDLMANDLTYYMDNESAHCVKNARRWSAQLALGINALHNMGIIHRDIKAENVLIDIRQNVRVADFGLSYIGEPKPLNPWWDYSSSVKGTEHCMAPEILRNVEEPDSMKYGTPVDWWAFGCVLYQLVLPPAHKELFDGKDSIMKYVAWHSEHYGTFDLFPAFHQLDSLVADLLVGLLHPLSIMRYGFRQITSHWYFLNDDGTSEFHGACSRALQREEEPEMLPYLWDEETSAQPANIWCAQPSGLFTLPNVDWRKPGRP</sequence>
<name>A0A9P7DU05_9AGAM</name>